<keyword evidence="1" id="KW-0472">Membrane</keyword>
<dbReference type="AlphaFoldDB" id="A0A6A6UTC2"/>
<reference evidence="3" key="1">
    <citation type="journal article" date="2020" name="Stud. Mycol.">
        <title>101 Dothideomycetes genomes: a test case for predicting lifestyles and emergence of pathogens.</title>
        <authorList>
            <person name="Haridas S."/>
            <person name="Albert R."/>
            <person name="Binder M."/>
            <person name="Bloem J."/>
            <person name="Labutti K."/>
            <person name="Salamov A."/>
            <person name="Andreopoulos B."/>
            <person name="Baker S."/>
            <person name="Barry K."/>
            <person name="Bills G."/>
            <person name="Bluhm B."/>
            <person name="Cannon C."/>
            <person name="Castanera R."/>
            <person name="Culley D."/>
            <person name="Daum C."/>
            <person name="Ezra D."/>
            <person name="Gonzalez J."/>
            <person name="Henrissat B."/>
            <person name="Kuo A."/>
            <person name="Liang C."/>
            <person name="Lipzen A."/>
            <person name="Lutzoni F."/>
            <person name="Magnuson J."/>
            <person name="Mondo S."/>
            <person name="Nolan M."/>
            <person name="Ohm R."/>
            <person name="Pangilinan J."/>
            <person name="Park H.-J."/>
            <person name="Ramirez L."/>
            <person name="Alfaro M."/>
            <person name="Sun H."/>
            <person name="Tritt A."/>
            <person name="Yoshinaga Y."/>
            <person name="Zwiers L.-H."/>
            <person name="Turgeon B."/>
            <person name="Goodwin S."/>
            <person name="Spatafora J."/>
            <person name="Crous P."/>
            <person name="Grigoriev I."/>
        </authorList>
    </citation>
    <scope>NUCLEOTIDE SEQUENCE</scope>
    <source>
        <strain evidence="3">CBS 115976</strain>
    </source>
</reference>
<organism evidence="3 4">
    <name type="scientific">Microthyrium microscopicum</name>
    <dbReference type="NCBI Taxonomy" id="703497"/>
    <lineage>
        <taxon>Eukaryota</taxon>
        <taxon>Fungi</taxon>
        <taxon>Dikarya</taxon>
        <taxon>Ascomycota</taxon>
        <taxon>Pezizomycotina</taxon>
        <taxon>Dothideomycetes</taxon>
        <taxon>Dothideomycetes incertae sedis</taxon>
        <taxon>Microthyriales</taxon>
        <taxon>Microthyriaceae</taxon>
        <taxon>Microthyrium</taxon>
    </lineage>
</organism>
<keyword evidence="4" id="KW-1185">Reference proteome</keyword>
<protein>
    <submittedName>
        <fullName evidence="3">Uncharacterized protein</fullName>
    </submittedName>
</protein>
<evidence type="ECO:0000313" key="3">
    <source>
        <dbReference type="EMBL" id="KAF2674671.1"/>
    </source>
</evidence>
<gene>
    <name evidence="3" type="ORF">BT63DRAFT_449661</name>
</gene>
<evidence type="ECO:0000256" key="1">
    <source>
        <dbReference type="SAM" id="Phobius"/>
    </source>
</evidence>
<feature type="signal peptide" evidence="2">
    <location>
        <begin position="1"/>
        <end position="24"/>
    </location>
</feature>
<keyword evidence="2" id="KW-0732">Signal</keyword>
<evidence type="ECO:0000256" key="2">
    <source>
        <dbReference type="SAM" id="SignalP"/>
    </source>
</evidence>
<proteinExistence type="predicted"/>
<feature type="chain" id="PRO_5025641882" evidence="2">
    <location>
        <begin position="25"/>
        <end position="236"/>
    </location>
</feature>
<keyword evidence="1" id="KW-0812">Transmembrane</keyword>
<evidence type="ECO:0000313" key="4">
    <source>
        <dbReference type="Proteomes" id="UP000799302"/>
    </source>
</evidence>
<name>A0A6A6UTC2_9PEZI</name>
<dbReference type="PANTHER" id="PTHR39599:SF1">
    <property type="entry name" value="GPI-ANCHORED PROTEIN (EUROFUNG)"/>
    <property type="match status" value="1"/>
</dbReference>
<feature type="transmembrane region" description="Helical" evidence="1">
    <location>
        <begin position="209"/>
        <end position="230"/>
    </location>
</feature>
<dbReference type="OrthoDB" id="2426396at2759"/>
<sequence length="236" mass="24186">MLSIWRSTLFSAFWIQLFLRHVTAEPNAESEPALDKLIEREAQSNIYAPFSGAIYIVGPQGSTLTNAAAAQCPANAPQNCGNINVWNWCCPSGNSCQMMSNGVVGCCAQGSTCGGTVNAAQIQTVTVTATAPQTVVQVPGGVITTTVPGAPANGVYVTTVSTPKAVVNGGPYCSTQVMAGAPLPTFAAAACGTILILPPNAAGALRPSAGTFIAFLMFSLALMTLPGFIARARLSS</sequence>
<dbReference type="EMBL" id="MU004230">
    <property type="protein sequence ID" value="KAF2674671.1"/>
    <property type="molecule type" value="Genomic_DNA"/>
</dbReference>
<accession>A0A6A6UTC2</accession>
<keyword evidence="1" id="KW-1133">Transmembrane helix</keyword>
<dbReference type="Proteomes" id="UP000799302">
    <property type="component" value="Unassembled WGS sequence"/>
</dbReference>
<dbReference type="PANTHER" id="PTHR39599">
    <property type="entry name" value="GPI-ANCHORED PROTEIN (EUROFUNG)-RELATED-RELATED"/>
    <property type="match status" value="1"/>
</dbReference>